<keyword evidence="2" id="KW-1185">Reference proteome</keyword>
<name>A0A7J7JMS5_BUGNE</name>
<sequence>METSLPSSKRTPKAEKIYLKTQIFEFETTAERGTLGVHTASHQELSVPDTSSLYASQGEEVDGDGKATLKCIVVVLEEHSKVEVESSEGVEVIKMPQSIKTFITIRRRELWNNSCKLYPMIHKSGPVMSSSDYMV</sequence>
<protein>
    <submittedName>
        <fullName evidence="1">Uncharacterized protein</fullName>
    </submittedName>
</protein>
<accession>A0A7J7JMS5</accession>
<evidence type="ECO:0000313" key="2">
    <source>
        <dbReference type="Proteomes" id="UP000593567"/>
    </source>
</evidence>
<reference evidence="1" key="1">
    <citation type="submission" date="2020-06" db="EMBL/GenBank/DDBJ databases">
        <title>Draft genome of Bugula neritina, a colonial animal packing powerful symbionts and potential medicines.</title>
        <authorList>
            <person name="Rayko M."/>
        </authorList>
    </citation>
    <scope>NUCLEOTIDE SEQUENCE [LARGE SCALE GENOMIC DNA]</scope>
    <source>
        <strain evidence="1">Kwan_BN1</strain>
    </source>
</reference>
<dbReference type="EMBL" id="VXIV02002055">
    <property type="protein sequence ID" value="KAF6027652.1"/>
    <property type="molecule type" value="Genomic_DNA"/>
</dbReference>
<evidence type="ECO:0000313" key="1">
    <source>
        <dbReference type="EMBL" id="KAF6027652.1"/>
    </source>
</evidence>
<dbReference type="Proteomes" id="UP000593567">
    <property type="component" value="Unassembled WGS sequence"/>
</dbReference>
<gene>
    <name evidence="1" type="ORF">EB796_014035</name>
</gene>
<proteinExistence type="predicted"/>
<comment type="caution">
    <text evidence="1">The sequence shown here is derived from an EMBL/GenBank/DDBJ whole genome shotgun (WGS) entry which is preliminary data.</text>
</comment>
<dbReference type="AlphaFoldDB" id="A0A7J7JMS5"/>
<organism evidence="1 2">
    <name type="scientific">Bugula neritina</name>
    <name type="common">Brown bryozoan</name>
    <name type="synonym">Sertularia neritina</name>
    <dbReference type="NCBI Taxonomy" id="10212"/>
    <lineage>
        <taxon>Eukaryota</taxon>
        <taxon>Metazoa</taxon>
        <taxon>Spiralia</taxon>
        <taxon>Lophotrochozoa</taxon>
        <taxon>Bryozoa</taxon>
        <taxon>Gymnolaemata</taxon>
        <taxon>Cheilostomatida</taxon>
        <taxon>Flustrina</taxon>
        <taxon>Buguloidea</taxon>
        <taxon>Bugulidae</taxon>
        <taxon>Bugula</taxon>
    </lineage>
</organism>